<dbReference type="InterPro" id="IPR010105">
    <property type="entry name" value="TonB_sidphr_rcpt"/>
</dbReference>
<dbReference type="Proteomes" id="UP000887228">
    <property type="component" value="Unassembled WGS sequence"/>
</dbReference>
<keyword evidence="10 15" id="KW-0798">TonB box</keyword>
<comment type="caution">
    <text evidence="20">The sequence shown here is derived from an EMBL/GenBank/DDBJ whole genome shotgun (WGS) entry which is preliminary data.</text>
</comment>
<dbReference type="InterPro" id="IPR012910">
    <property type="entry name" value="Plug_dom"/>
</dbReference>
<dbReference type="FunFam" id="2.170.130.10:FF:000001">
    <property type="entry name" value="Catecholate siderophore TonB-dependent receptor"/>
    <property type="match status" value="1"/>
</dbReference>
<feature type="region of interest" description="Disordered" evidence="16">
    <location>
        <begin position="278"/>
        <end position="297"/>
    </location>
</feature>
<evidence type="ECO:0000256" key="6">
    <source>
        <dbReference type="ARBA" id="ARBA00022692"/>
    </source>
</evidence>
<organism evidence="20 22">
    <name type="scientific">Aquipseudomonas alcaligenes</name>
    <name type="common">Pseudomonas alcaligenes</name>
    <dbReference type="NCBI Taxonomy" id="43263"/>
    <lineage>
        <taxon>Bacteria</taxon>
        <taxon>Pseudomonadati</taxon>
        <taxon>Pseudomonadota</taxon>
        <taxon>Gammaproteobacteria</taxon>
        <taxon>Pseudomonadales</taxon>
        <taxon>Pseudomonadaceae</taxon>
        <taxon>Aquipseudomonas</taxon>
    </lineage>
</organism>
<evidence type="ECO:0000313" key="22">
    <source>
        <dbReference type="Proteomes" id="UP000887212"/>
    </source>
</evidence>
<feature type="domain" description="TonB-dependent receptor-like beta-barrel" evidence="18">
    <location>
        <begin position="253"/>
        <end position="698"/>
    </location>
</feature>
<evidence type="ECO:0000256" key="9">
    <source>
        <dbReference type="ARBA" id="ARBA00023065"/>
    </source>
</evidence>
<gene>
    <name evidence="20" type="primary">fiuA</name>
    <name evidence="20" type="ORF">KAM435_31480</name>
    <name evidence="21" type="ORF">KAM436_32720</name>
</gene>
<comment type="subcellular location">
    <subcellularLocation>
        <location evidence="1 14">Cell outer membrane</location>
        <topology evidence="1 14">Multi-pass membrane protein</topology>
    </subcellularLocation>
</comment>
<keyword evidence="11 14" id="KW-0472">Membrane</keyword>
<dbReference type="EMBL" id="BPMT01000016">
    <property type="protein sequence ID" value="GIZ94304.1"/>
    <property type="molecule type" value="Genomic_DNA"/>
</dbReference>
<dbReference type="RefSeq" id="WP_203792241.1">
    <property type="nucleotide sequence ID" value="NZ_AP024354.1"/>
</dbReference>
<dbReference type="InterPro" id="IPR000531">
    <property type="entry name" value="Beta-barrel_TonB"/>
</dbReference>
<evidence type="ECO:0000256" key="3">
    <source>
        <dbReference type="ARBA" id="ARBA00022448"/>
    </source>
</evidence>
<dbReference type="Gene3D" id="2.40.170.20">
    <property type="entry name" value="TonB-dependent receptor, beta-barrel domain"/>
    <property type="match status" value="1"/>
</dbReference>
<evidence type="ECO:0000256" key="13">
    <source>
        <dbReference type="ARBA" id="ARBA00023237"/>
    </source>
</evidence>
<evidence type="ECO:0000259" key="18">
    <source>
        <dbReference type="Pfam" id="PF00593"/>
    </source>
</evidence>
<dbReference type="Proteomes" id="UP000887212">
    <property type="component" value="Unassembled WGS sequence"/>
</dbReference>
<protein>
    <submittedName>
        <fullName evidence="20">Ferrichrome receptor FiuA</fullName>
    </submittedName>
</protein>
<keyword evidence="9" id="KW-0406">Ion transport</keyword>
<evidence type="ECO:0000256" key="17">
    <source>
        <dbReference type="SAM" id="SignalP"/>
    </source>
</evidence>
<dbReference type="CDD" id="cd01347">
    <property type="entry name" value="ligand_gated_channel"/>
    <property type="match status" value="1"/>
</dbReference>
<keyword evidence="3 14" id="KW-0813">Transport</keyword>
<evidence type="ECO:0000256" key="2">
    <source>
        <dbReference type="ARBA" id="ARBA00009810"/>
    </source>
</evidence>
<evidence type="ECO:0000256" key="16">
    <source>
        <dbReference type="SAM" id="MobiDB-lite"/>
    </source>
</evidence>
<evidence type="ECO:0000313" key="23">
    <source>
        <dbReference type="Proteomes" id="UP000887228"/>
    </source>
</evidence>
<evidence type="ECO:0000259" key="19">
    <source>
        <dbReference type="Pfam" id="PF07715"/>
    </source>
</evidence>
<dbReference type="GO" id="GO:0038023">
    <property type="term" value="F:signaling receptor activity"/>
    <property type="evidence" value="ECO:0007669"/>
    <property type="project" value="InterPro"/>
</dbReference>
<proteinExistence type="inferred from homology"/>
<feature type="compositionally biased region" description="Polar residues" evidence="16">
    <location>
        <begin position="278"/>
        <end position="287"/>
    </location>
</feature>
<feature type="domain" description="TonB-dependent receptor plug" evidence="19">
    <location>
        <begin position="75"/>
        <end position="177"/>
    </location>
</feature>
<evidence type="ECO:0000256" key="5">
    <source>
        <dbReference type="ARBA" id="ARBA00022496"/>
    </source>
</evidence>
<dbReference type="GO" id="GO:0009279">
    <property type="term" value="C:cell outer membrane"/>
    <property type="evidence" value="ECO:0007669"/>
    <property type="project" value="UniProtKB-SubCell"/>
</dbReference>
<dbReference type="Gene3D" id="2.170.130.10">
    <property type="entry name" value="TonB-dependent receptor, plug domain"/>
    <property type="match status" value="1"/>
</dbReference>
<name>A0AA37FMB1_AQUAC</name>
<dbReference type="NCBIfam" id="TIGR01783">
    <property type="entry name" value="TonB-siderophor"/>
    <property type="match status" value="1"/>
</dbReference>
<evidence type="ECO:0000256" key="8">
    <source>
        <dbReference type="ARBA" id="ARBA00023004"/>
    </source>
</evidence>
<dbReference type="InterPro" id="IPR037066">
    <property type="entry name" value="Plug_dom_sf"/>
</dbReference>
<dbReference type="GO" id="GO:0015891">
    <property type="term" value="P:siderophore transport"/>
    <property type="evidence" value="ECO:0007669"/>
    <property type="project" value="InterPro"/>
</dbReference>
<dbReference type="InterPro" id="IPR036942">
    <property type="entry name" value="Beta-barrel_TonB_sf"/>
</dbReference>
<keyword evidence="7 17" id="KW-0732">Signal</keyword>
<dbReference type="PROSITE" id="PS52016">
    <property type="entry name" value="TONB_DEPENDENT_REC_3"/>
    <property type="match status" value="1"/>
</dbReference>
<evidence type="ECO:0000256" key="7">
    <source>
        <dbReference type="ARBA" id="ARBA00022729"/>
    </source>
</evidence>
<evidence type="ECO:0000256" key="12">
    <source>
        <dbReference type="ARBA" id="ARBA00023170"/>
    </source>
</evidence>
<sequence>MEQQAKSLARIPFAKARLPLAMACALGAFSMGLQAEEAIQLETTNISGELDSPIGEDQGYVAKNSRSATKINTPLSETPRSISVVTEQQLKDRNVQTISEALRYSGGVQAGFYGEDNKQDWFIIRGFKQANNGLFMDGSRIYSSAFYSWQIDPYMLERIEVLKGAASVLYGQTPPGGLINLQSKRPTAENRNEVGIQYGSFDRKQVNLDVGGKLDEEGDLLYRVVALSRDTGTQVDDVDAARILLAPSMTINFNENTSLTLLASLQKDRSDPQLQFLPSSGTISHNPNGDIDTDTAVGNPKYETFERDQYTLGYELNHRINDTWDFQQNLRYGHMDLELRQLFFYGNLTDRVINRGLTYNDGKADNLSVDNRLLGNWIGDRWENTLLLGYDYQQLKINDRSPNGYPNFGVIPPLDIFNPGNNTPLFGSIPIGNDVPVGDFALEDKDTRADQNGFYIQEQFKYDDWVFLLGGRYDRSRTDFDNQTTGEKNNVRDDNFTWSGGVAYAMDNGLTPYISYSEFFLPVTDLNRVTGEPFKPQEGDQKEIGLKYEPQGLDAMFTAAVFDLTQENVTKNQGGVPTQLGEVRSRGIELEAQANVTENISLIASYTKLDPETTKTTNPAEKDKTPANVADEMASLWGKYQFIGGALDGLEFGAGVRHTSSTYGDNTETLEVPSYTLVDAMIGYRIQDIRLQLNASNLTDKEYVTACDYYCWYGNRRNVIASVSYDF</sequence>
<keyword evidence="6 14" id="KW-0812">Transmembrane</keyword>
<evidence type="ECO:0000256" key="10">
    <source>
        <dbReference type="ARBA" id="ARBA00023077"/>
    </source>
</evidence>
<dbReference type="GO" id="GO:0015344">
    <property type="term" value="F:siderophore uptake transmembrane transporter activity"/>
    <property type="evidence" value="ECO:0007669"/>
    <property type="project" value="TreeGrafter"/>
</dbReference>
<dbReference type="AlphaFoldDB" id="A0AA37FMB1"/>
<evidence type="ECO:0000256" key="4">
    <source>
        <dbReference type="ARBA" id="ARBA00022452"/>
    </source>
</evidence>
<evidence type="ECO:0000256" key="11">
    <source>
        <dbReference type="ARBA" id="ARBA00023136"/>
    </source>
</evidence>
<evidence type="ECO:0000313" key="20">
    <source>
        <dbReference type="EMBL" id="GIZ89821.1"/>
    </source>
</evidence>
<evidence type="ECO:0000256" key="15">
    <source>
        <dbReference type="RuleBase" id="RU003357"/>
    </source>
</evidence>
<keyword evidence="4 14" id="KW-1134">Transmembrane beta strand</keyword>
<dbReference type="InterPro" id="IPR039426">
    <property type="entry name" value="TonB-dep_rcpt-like"/>
</dbReference>
<keyword evidence="13 14" id="KW-0998">Cell outer membrane</keyword>
<dbReference type="Pfam" id="PF07715">
    <property type="entry name" value="Plug"/>
    <property type="match status" value="1"/>
</dbReference>
<keyword evidence="8" id="KW-0408">Iron</keyword>
<keyword evidence="12 20" id="KW-0675">Receptor</keyword>
<dbReference type="PANTHER" id="PTHR32552:SF68">
    <property type="entry name" value="FERRICHROME OUTER MEMBRANE TRANSPORTER_PHAGE RECEPTOR"/>
    <property type="match status" value="1"/>
</dbReference>
<dbReference type="Pfam" id="PF00593">
    <property type="entry name" value="TonB_dep_Rec_b-barrel"/>
    <property type="match status" value="1"/>
</dbReference>
<dbReference type="EMBL" id="BPMS01000016">
    <property type="protein sequence ID" value="GIZ89821.1"/>
    <property type="molecule type" value="Genomic_DNA"/>
</dbReference>
<evidence type="ECO:0000313" key="21">
    <source>
        <dbReference type="EMBL" id="GIZ94304.1"/>
    </source>
</evidence>
<reference evidence="20 23" key="1">
    <citation type="submission" date="2021-07" db="EMBL/GenBank/DDBJ databases">
        <title>Whole genome sequencing of carbapenem-resistant Pseudomonas spp. isolated in Japan.</title>
        <authorList>
            <person name="Suzuki M."/>
            <person name="Maehana S."/>
            <person name="Kitasato H."/>
        </authorList>
    </citation>
    <scope>NUCLEOTIDE SEQUENCE</scope>
    <source>
        <strain evidence="20">KAM435</strain>
        <strain evidence="21 23">KAM436</strain>
    </source>
</reference>
<feature type="signal peptide" evidence="17">
    <location>
        <begin position="1"/>
        <end position="35"/>
    </location>
</feature>
<dbReference type="PANTHER" id="PTHR32552">
    <property type="entry name" value="FERRICHROME IRON RECEPTOR-RELATED"/>
    <property type="match status" value="1"/>
</dbReference>
<dbReference type="SUPFAM" id="SSF56935">
    <property type="entry name" value="Porins"/>
    <property type="match status" value="1"/>
</dbReference>
<feature type="chain" id="PRO_5041297884" evidence="17">
    <location>
        <begin position="36"/>
        <end position="727"/>
    </location>
</feature>
<accession>A0AA37FMB1</accession>
<comment type="similarity">
    <text evidence="2 14 15">Belongs to the TonB-dependent receptor family.</text>
</comment>
<evidence type="ECO:0000256" key="1">
    <source>
        <dbReference type="ARBA" id="ARBA00004571"/>
    </source>
</evidence>
<keyword evidence="5" id="KW-0410">Iron transport</keyword>
<evidence type="ECO:0000256" key="14">
    <source>
        <dbReference type="PROSITE-ProRule" id="PRU01360"/>
    </source>
</evidence>